<dbReference type="Proteomes" id="UP000016462">
    <property type="component" value="Unassembled WGS sequence"/>
</dbReference>
<accession>U1MU02</accession>
<sequence length="164" mass="17923">MYQRFEAEVAGGLGPGVDHDPSREPRLVGPLHYEFDGWLGDDIVTTSGYWIVSAPLADALRASTLSGFELAEVVVTTEQQFGALPLPRPFPERWERLVPTGSRAAGDDVVLEDRVDLLVSDAALALLQEFEIGEAFTTPADEPPFEGDVMQRFLAQQRAKGNPV</sequence>
<organism evidence="1 2">
    <name type="scientific">Agrococcus pavilionensis RW1</name>
    <dbReference type="NCBI Taxonomy" id="1330458"/>
    <lineage>
        <taxon>Bacteria</taxon>
        <taxon>Bacillati</taxon>
        <taxon>Actinomycetota</taxon>
        <taxon>Actinomycetes</taxon>
        <taxon>Micrococcales</taxon>
        <taxon>Microbacteriaceae</taxon>
        <taxon>Agrococcus</taxon>
    </lineage>
</organism>
<proteinExistence type="predicted"/>
<evidence type="ECO:0000313" key="2">
    <source>
        <dbReference type="Proteomes" id="UP000016462"/>
    </source>
</evidence>
<dbReference type="AlphaFoldDB" id="U1MU02"/>
<reference evidence="1 2" key="1">
    <citation type="journal article" date="2013" name="Genome Announc.">
        <title>First draft genome sequence from a member of the genus agrococcus, isolated from modern microbialites.</title>
        <authorList>
            <person name="White R.A.III."/>
            <person name="Grassa C.J."/>
            <person name="Suttle C.A."/>
        </authorList>
    </citation>
    <scope>NUCLEOTIDE SEQUENCE [LARGE SCALE GENOMIC DNA]</scope>
    <source>
        <strain evidence="1 2">RW1</strain>
    </source>
</reference>
<evidence type="ECO:0000313" key="1">
    <source>
        <dbReference type="EMBL" id="ERG64140.1"/>
    </source>
</evidence>
<dbReference type="RefSeq" id="WP_021010563.1">
    <property type="nucleotide sequence ID" value="NZ_ASHR01000025.1"/>
</dbReference>
<comment type="caution">
    <text evidence="1">The sequence shown here is derived from an EMBL/GenBank/DDBJ whole genome shotgun (WGS) entry which is preliminary data.</text>
</comment>
<dbReference type="EMBL" id="ASHR01000025">
    <property type="protein sequence ID" value="ERG64140.1"/>
    <property type="molecule type" value="Genomic_DNA"/>
</dbReference>
<gene>
    <name evidence="1" type="ORF">L332_06685</name>
</gene>
<protein>
    <submittedName>
        <fullName evidence="1">Uncharacterized protein</fullName>
    </submittedName>
</protein>
<keyword evidence="2" id="KW-1185">Reference proteome</keyword>
<name>U1MU02_9MICO</name>
<dbReference type="OrthoDB" id="5879561at2"/>